<evidence type="ECO:0000256" key="1">
    <source>
        <dbReference type="SAM" id="MobiDB-lite"/>
    </source>
</evidence>
<protein>
    <submittedName>
        <fullName evidence="2">Uncharacterized protein</fullName>
    </submittedName>
</protein>
<dbReference type="Proteomes" id="UP000698800">
    <property type="component" value="Unassembled WGS sequence"/>
</dbReference>
<sequence>MSEAAVPLPPIAGNQKDIAYYAFNTAGIAYDYQIPDRERYLQLSIRGVSSSPLKPDSGTPIPPVIPTPEELDSTQGAEQVLWVGMSLIPPVHGNESPSRKRQQGLGVAEPSPKRRRGAKSSKGVHTSNGNPFDVIPHSSQALRVVARCKGSNAKLYVLVEPIDGLCKGYIRSADEVFYFAEFRDDTLTSIKDRRRKWKEIIRDAVRPNSKPEIKSLKTYDTTKIDVPWNLSYANEVQSLVSNYAIEQEPWILKALLELLKRVDHDISYRPSIKNFYLHKLISIKKEFDEGDAKNVIQECLTLWPDLKELKLEAGDILSLANGFREGKIALEYRLIRGVLVDWKRRCEESSTGFENLAEAVRSTRNHVLLQIGDILPPNLSIKSDPFTSFIKSEADYLRSLSNYSKRYIEALKDSQGNQTVSLDLPAIWAKFKDTPDVDSARLYAINAHRYDVTQTAIRDQAIGQKLDEHVTSLDRLLESLMLEDNK</sequence>
<proteinExistence type="predicted"/>
<evidence type="ECO:0000313" key="3">
    <source>
        <dbReference type="Proteomes" id="UP000698800"/>
    </source>
</evidence>
<evidence type="ECO:0000313" key="2">
    <source>
        <dbReference type="EMBL" id="KAH0544485.1"/>
    </source>
</evidence>
<name>A0A9P8L5C7_9PEZI</name>
<feature type="region of interest" description="Disordered" evidence="1">
    <location>
        <begin position="49"/>
        <end position="72"/>
    </location>
</feature>
<keyword evidence="3" id="KW-1185">Reference proteome</keyword>
<feature type="region of interest" description="Disordered" evidence="1">
    <location>
        <begin position="92"/>
        <end position="133"/>
    </location>
</feature>
<comment type="caution">
    <text evidence="2">The sequence shown here is derived from an EMBL/GenBank/DDBJ whole genome shotgun (WGS) entry which is preliminary data.</text>
</comment>
<accession>A0A9P8L5C7</accession>
<organism evidence="2 3">
    <name type="scientific">Glutinoglossum americanum</name>
    <dbReference type="NCBI Taxonomy" id="1670608"/>
    <lineage>
        <taxon>Eukaryota</taxon>
        <taxon>Fungi</taxon>
        <taxon>Dikarya</taxon>
        <taxon>Ascomycota</taxon>
        <taxon>Pezizomycotina</taxon>
        <taxon>Geoglossomycetes</taxon>
        <taxon>Geoglossales</taxon>
        <taxon>Geoglossaceae</taxon>
        <taxon>Glutinoglossum</taxon>
    </lineage>
</organism>
<reference evidence="2" key="1">
    <citation type="submission" date="2021-03" db="EMBL/GenBank/DDBJ databases">
        <title>Comparative genomics and phylogenomic investigation of the class Geoglossomycetes provide insights into ecological specialization and systematics.</title>
        <authorList>
            <person name="Melie T."/>
            <person name="Pirro S."/>
            <person name="Miller A.N."/>
            <person name="Quandt A."/>
        </authorList>
    </citation>
    <scope>NUCLEOTIDE SEQUENCE</scope>
    <source>
        <strain evidence="2">GBOQ0MN5Z8</strain>
    </source>
</reference>
<gene>
    <name evidence="2" type="ORF">FGG08_001383</name>
</gene>
<dbReference type="OrthoDB" id="4158466at2759"/>
<dbReference type="EMBL" id="JAGHQL010000018">
    <property type="protein sequence ID" value="KAH0544485.1"/>
    <property type="molecule type" value="Genomic_DNA"/>
</dbReference>
<dbReference type="AlphaFoldDB" id="A0A9P8L5C7"/>